<proteinExistence type="predicted"/>
<organism evidence="1 2">
    <name type="scientific">Phytophthora citrophthora</name>
    <dbReference type="NCBI Taxonomy" id="4793"/>
    <lineage>
        <taxon>Eukaryota</taxon>
        <taxon>Sar</taxon>
        <taxon>Stramenopiles</taxon>
        <taxon>Oomycota</taxon>
        <taxon>Peronosporomycetes</taxon>
        <taxon>Peronosporales</taxon>
        <taxon>Peronosporaceae</taxon>
        <taxon>Phytophthora</taxon>
    </lineage>
</organism>
<dbReference type="EMBL" id="JASMQC010000007">
    <property type="protein sequence ID" value="KAK1943278.1"/>
    <property type="molecule type" value="Genomic_DNA"/>
</dbReference>
<name>A0AAD9GS79_9STRA</name>
<reference evidence="1" key="1">
    <citation type="submission" date="2023-08" db="EMBL/GenBank/DDBJ databases">
        <title>Reference Genome Resource for the Citrus Pathogen Phytophthora citrophthora.</title>
        <authorList>
            <person name="Moller H."/>
            <person name="Coetzee B."/>
            <person name="Rose L.J."/>
            <person name="Van Niekerk J.M."/>
        </authorList>
    </citation>
    <scope>NUCLEOTIDE SEQUENCE</scope>
    <source>
        <strain evidence="1">STE-U-9442</strain>
    </source>
</reference>
<accession>A0AAD9GS79</accession>
<evidence type="ECO:0000313" key="1">
    <source>
        <dbReference type="EMBL" id="KAK1943278.1"/>
    </source>
</evidence>
<keyword evidence="2" id="KW-1185">Reference proteome</keyword>
<evidence type="ECO:0000313" key="2">
    <source>
        <dbReference type="Proteomes" id="UP001259832"/>
    </source>
</evidence>
<comment type="caution">
    <text evidence="1">The sequence shown here is derived from an EMBL/GenBank/DDBJ whole genome shotgun (WGS) entry which is preliminary data.</text>
</comment>
<sequence length="113" mass="13243">MGGKRGALQRNFDLTFRYFRLGLWRLEANWEMGMQRFAQGAAGRRTIHSSFISKELHRHDLQLGAMVTSEKHSFYGYKVRHPGFALVRWHEKYKNSKSCLPSCGNFDETRAKF</sequence>
<gene>
    <name evidence="1" type="ORF">P3T76_004674</name>
</gene>
<dbReference type="Proteomes" id="UP001259832">
    <property type="component" value="Unassembled WGS sequence"/>
</dbReference>
<dbReference type="AlphaFoldDB" id="A0AAD9GS79"/>
<protein>
    <submittedName>
        <fullName evidence="1">Uncharacterized protein</fullName>
    </submittedName>
</protein>